<reference evidence="1" key="1">
    <citation type="submission" date="2021-02" db="EMBL/GenBank/DDBJ databases">
        <authorList>
            <person name="Nowell W R."/>
        </authorList>
    </citation>
    <scope>NUCLEOTIDE SEQUENCE</scope>
</reference>
<accession>A0A815DD30</accession>
<gene>
    <name evidence="1" type="ORF">CJN711_LOCUS16695</name>
</gene>
<dbReference type="Proteomes" id="UP000663855">
    <property type="component" value="Unassembled WGS sequence"/>
</dbReference>
<sequence>MDNSNPKSINDDYVRTWTISSSPPFDSNTNTFQATNKVSCTIKHQRHGVISSLLHSHSGDQQSPLRAKFFGVGGDFTCFDESNPTPQKLLFIAGGIDLPRSINLCRTRPFSHNLRPFGMHRITVVLHRAINDRIRSDTEISDHITAVSNRIRQGK</sequence>
<organism evidence="1 2">
    <name type="scientific">Rotaria magnacalcarata</name>
    <dbReference type="NCBI Taxonomy" id="392030"/>
    <lineage>
        <taxon>Eukaryota</taxon>
        <taxon>Metazoa</taxon>
        <taxon>Spiralia</taxon>
        <taxon>Gnathifera</taxon>
        <taxon>Rotifera</taxon>
        <taxon>Eurotatoria</taxon>
        <taxon>Bdelloidea</taxon>
        <taxon>Philodinida</taxon>
        <taxon>Philodinidae</taxon>
        <taxon>Rotaria</taxon>
    </lineage>
</organism>
<evidence type="ECO:0000313" key="1">
    <source>
        <dbReference type="EMBL" id="CAF1296390.1"/>
    </source>
</evidence>
<name>A0A815DD30_9BILA</name>
<dbReference type="AlphaFoldDB" id="A0A815DD30"/>
<dbReference type="PANTHER" id="PTHR42815">
    <property type="entry name" value="FAD-BINDING, PUTATIVE (AFU_ORTHOLOGUE AFUA_6G07600)-RELATED"/>
    <property type="match status" value="1"/>
</dbReference>
<comment type="caution">
    <text evidence="1">The sequence shown here is derived from an EMBL/GenBank/DDBJ whole genome shotgun (WGS) entry which is preliminary data.</text>
</comment>
<dbReference type="EMBL" id="CAJNOV010007758">
    <property type="protein sequence ID" value="CAF1296390.1"/>
    <property type="molecule type" value="Genomic_DNA"/>
</dbReference>
<protein>
    <submittedName>
        <fullName evidence="1">Uncharacterized protein</fullName>
    </submittedName>
</protein>
<evidence type="ECO:0000313" key="2">
    <source>
        <dbReference type="Proteomes" id="UP000663855"/>
    </source>
</evidence>
<proteinExistence type="predicted"/>
<dbReference type="PANTHER" id="PTHR42815:SF2">
    <property type="entry name" value="FAD-BINDING, PUTATIVE (AFU_ORTHOLOGUE AFUA_6G07600)-RELATED"/>
    <property type="match status" value="1"/>
</dbReference>